<evidence type="ECO:0000256" key="1">
    <source>
        <dbReference type="SAM" id="MobiDB-lite"/>
    </source>
</evidence>
<evidence type="ECO:0000313" key="3">
    <source>
        <dbReference type="Proteomes" id="UP000000323"/>
    </source>
</evidence>
<dbReference type="Proteomes" id="UP000000323">
    <property type="component" value="Chromosome 1"/>
</dbReference>
<reference evidence="3" key="1">
    <citation type="journal article" date="2010" name="Stand. Genomic Sci.">
        <title>Complete genome sequence of 'Thermobaculum terrenum' type strain (YNP1).</title>
        <authorList>
            <person name="Kiss H."/>
            <person name="Cleland D."/>
            <person name="Lapidus A."/>
            <person name="Lucas S."/>
            <person name="Glavina Del Rio T."/>
            <person name="Nolan M."/>
            <person name="Tice H."/>
            <person name="Han C."/>
            <person name="Goodwin L."/>
            <person name="Pitluck S."/>
            <person name="Liolios K."/>
            <person name="Ivanova N."/>
            <person name="Mavromatis K."/>
            <person name="Ovchinnikova G."/>
            <person name="Pati A."/>
            <person name="Chen A."/>
            <person name="Palaniappan K."/>
            <person name="Land M."/>
            <person name="Hauser L."/>
            <person name="Chang Y."/>
            <person name="Jeffries C."/>
            <person name="Lu M."/>
            <person name="Brettin T."/>
            <person name="Detter J."/>
            <person name="Goker M."/>
            <person name="Tindall B."/>
            <person name="Beck B."/>
            <person name="McDermott T."/>
            <person name="Woyke T."/>
            <person name="Bristow J."/>
            <person name="Eisen J."/>
            <person name="Markowitz V."/>
            <person name="Hugenholtz P."/>
            <person name="Kyrpides N."/>
            <person name="Klenk H."/>
            <person name="Cheng J."/>
        </authorList>
    </citation>
    <scope>NUCLEOTIDE SEQUENCE [LARGE SCALE GENOMIC DNA]</scope>
    <source>
        <strain evidence="3">ATCC BAA-798 / YNP1</strain>
    </source>
</reference>
<dbReference type="HOGENOM" id="CLU_1106708_0_0_0"/>
<dbReference type="STRING" id="525904.Tter_1776"/>
<protein>
    <submittedName>
        <fullName evidence="2">Uncharacterized protein</fullName>
    </submittedName>
</protein>
<dbReference type="KEGG" id="ttr:Tter_1776"/>
<feature type="region of interest" description="Disordered" evidence="1">
    <location>
        <begin position="75"/>
        <end position="110"/>
    </location>
</feature>
<dbReference type="EMBL" id="CP001825">
    <property type="protein sequence ID" value="ACZ42682.1"/>
    <property type="molecule type" value="Genomic_DNA"/>
</dbReference>
<dbReference type="AlphaFoldDB" id="D1CD17"/>
<name>D1CD17_THET1</name>
<feature type="compositionally biased region" description="Basic and acidic residues" evidence="1">
    <location>
        <begin position="94"/>
        <end position="104"/>
    </location>
</feature>
<organism evidence="2 3">
    <name type="scientific">Thermobaculum terrenum (strain ATCC BAA-798 / CCMEE 7001 / YNP1)</name>
    <dbReference type="NCBI Taxonomy" id="525904"/>
    <lineage>
        <taxon>Bacteria</taxon>
        <taxon>Bacillati</taxon>
        <taxon>Chloroflexota</taxon>
        <taxon>Chloroflexia</taxon>
        <taxon>Candidatus Thermobaculales</taxon>
        <taxon>Candidatus Thermobaculaceae</taxon>
        <taxon>Thermobaculum</taxon>
    </lineage>
</organism>
<sequence length="251" mass="27611">MYSALDPKSSPSRRRGRTPAPLIFPQISAPSRREFVACLPPAFISPQPSCGAPAPVPQFPKFPISRSLNNREFGNFSPSPWRSAPSPRPPPGDCPRRGASHGERSLQASPLGDLPLIEGEAFHPNPLWAFHHDLARAFLSHGEYPLMHSSWWRSTTQWRGGLPLMESDLSRPLPRVDHPGLGVLGIHGEEGDGSRRPSWVPGRSWIVWGSPPPLHGLTSPHKAVPWCHPGRLWRTYECSEASCSVPGTPLP</sequence>
<gene>
    <name evidence="2" type="ordered locus">Tter_1776</name>
</gene>
<feature type="region of interest" description="Disordered" evidence="1">
    <location>
        <begin position="1"/>
        <end position="26"/>
    </location>
</feature>
<evidence type="ECO:0000313" key="2">
    <source>
        <dbReference type="EMBL" id="ACZ42682.1"/>
    </source>
</evidence>
<accession>D1CD17</accession>
<proteinExistence type="predicted"/>
<keyword evidence="3" id="KW-1185">Reference proteome</keyword>